<evidence type="ECO:0008006" key="3">
    <source>
        <dbReference type="Google" id="ProtNLM"/>
    </source>
</evidence>
<sequence>MITVKLSAPVVWDEKKHDNLDLDFERLTGRDLIEAESARDAINAAGSQVGYGLCLAAKALKRPVDDLLDLPARDANAVAAEAISFLL</sequence>
<dbReference type="STRING" id="1429043.X474_05730"/>
<comment type="caution">
    <text evidence="1">The sequence shown here is derived from an EMBL/GenBank/DDBJ whole genome shotgun (WGS) entry which is preliminary data.</text>
</comment>
<protein>
    <recommendedName>
        <fullName evidence="3">Phage tail assembly protein</fullName>
    </recommendedName>
</protein>
<gene>
    <name evidence="1" type="ORF">X474_05730</name>
</gene>
<reference evidence="1 2" key="1">
    <citation type="submission" date="2013-11" db="EMBL/GenBank/DDBJ databases">
        <title>Metagenomic analysis of a methanogenic consortium involved in long chain n-alkane degradation.</title>
        <authorList>
            <person name="Davidova I.A."/>
            <person name="Callaghan A.V."/>
            <person name="Wawrik B."/>
            <person name="Pruitt S."/>
            <person name="Marks C."/>
            <person name="Duncan K.E."/>
            <person name="Suflita J.M."/>
        </authorList>
    </citation>
    <scope>NUCLEOTIDE SEQUENCE [LARGE SCALE GENOMIC DNA]</scope>
    <source>
        <strain evidence="1 2">SPR</strain>
    </source>
</reference>
<dbReference type="RefSeq" id="WP_044347266.1">
    <property type="nucleotide sequence ID" value="NZ_AZAC01000005.1"/>
</dbReference>
<organism evidence="1 2">
    <name type="scientific">Dethiosulfatarculus sandiegensis</name>
    <dbReference type="NCBI Taxonomy" id="1429043"/>
    <lineage>
        <taxon>Bacteria</taxon>
        <taxon>Pseudomonadati</taxon>
        <taxon>Thermodesulfobacteriota</taxon>
        <taxon>Desulfarculia</taxon>
        <taxon>Desulfarculales</taxon>
        <taxon>Desulfarculaceae</taxon>
        <taxon>Dethiosulfatarculus</taxon>
    </lineage>
</organism>
<evidence type="ECO:0000313" key="1">
    <source>
        <dbReference type="EMBL" id="KIX14983.1"/>
    </source>
</evidence>
<dbReference type="OrthoDB" id="2627617at2"/>
<name>A0A0D2HXB5_9BACT</name>
<dbReference type="InParanoid" id="A0A0D2HXB5"/>
<dbReference type="AlphaFoldDB" id="A0A0D2HXB5"/>
<dbReference type="EMBL" id="AZAC01000005">
    <property type="protein sequence ID" value="KIX14983.1"/>
    <property type="molecule type" value="Genomic_DNA"/>
</dbReference>
<keyword evidence="2" id="KW-1185">Reference proteome</keyword>
<dbReference type="Proteomes" id="UP000032233">
    <property type="component" value="Unassembled WGS sequence"/>
</dbReference>
<evidence type="ECO:0000313" key="2">
    <source>
        <dbReference type="Proteomes" id="UP000032233"/>
    </source>
</evidence>
<proteinExistence type="predicted"/>
<accession>A0A0D2HXB5</accession>